<evidence type="ECO:0000256" key="1">
    <source>
        <dbReference type="ARBA" id="ARBA00000085"/>
    </source>
</evidence>
<comment type="caution">
    <text evidence="16">The sequence shown here is derived from an EMBL/GenBank/DDBJ whole genome shotgun (WGS) entry which is preliminary data.</text>
</comment>
<feature type="domain" description="Histidine kinase" evidence="15">
    <location>
        <begin position="458"/>
        <end position="555"/>
    </location>
</feature>
<dbReference type="InterPro" id="IPR010559">
    <property type="entry name" value="Sig_transdc_His_kin_internal"/>
</dbReference>
<dbReference type="InterPro" id="IPR004358">
    <property type="entry name" value="Sig_transdc_His_kin-like_C"/>
</dbReference>
<keyword evidence="13 14" id="KW-0472">Membrane</keyword>
<feature type="transmembrane region" description="Helical" evidence="14">
    <location>
        <begin position="99"/>
        <end position="122"/>
    </location>
</feature>
<dbReference type="EMBL" id="JAUOZS010000002">
    <property type="protein sequence ID" value="MDT8904071.1"/>
    <property type="molecule type" value="Genomic_DNA"/>
</dbReference>
<dbReference type="InterPro" id="IPR003018">
    <property type="entry name" value="GAF"/>
</dbReference>
<dbReference type="SMART" id="SM00065">
    <property type="entry name" value="GAF"/>
    <property type="match status" value="1"/>
</dbReference>
<comment type="catalytic activity">
    <reaction evidence="1">
        <text>ATP + protein L-histidine = ADP + protein N-phospho-L-histidine.</text>
        <dbReference type="EC" id="2.7.13.3"/>
    </reaction>
</comment>
<keyword evidence="9" id="KW-0418">Kinase</keyword>
<gene>
    <name evidence="16" type="ORF">Q4T40_22785</name>
</gene>
<dbReference type="Pfam" id="PF07694">
    <property type="entry name" value="5TM-5TMR_LYT"/>
    <property type="match status" value="1"/>
</dbReference>
<evidence type="ECO:0000256" key="4">
    <source>
        <dbReference type="ARBA" id="ARBA00022475"/>
    </source>
</evidence>
<dbReference type="Pfam" id="PF02518">
    <property type="entry name" value="HATPase_c"/>
    <property type="match status" value="1"/>
</dbReference>
<keyword evidence="17" id="KW-1185">Reference proteome</keyword>
<dbReference type="Pfam" id="PF01590">
    <property type="entry name" value="GAF"/>
    <property type="match status" value="1"/>
</dbReference>
<evidence type="ECO:0000256" key="12">
    <source>
        <dbReference type="ARBA" id="ARBA00023012"/>
    </source>
</evidence>
<keyword evidence="5" id="KW-0597">Phosphoprotein</keyword>
<accession>A0ABU3P7B8</accession>
<evidence type="ECO:0000256" key="14">
    <source>
        <dbReference type="SAM" id="Phobius"/>
    </source>
</evidence>
<protein>
    <recommendedName>
        <fullName evidence="3">histidine kinase</fullName>
        <ecNumber evidence="3">2.7.13.3</ecNumber>
    </recommendedName>
</protein>
<keyword evidence="11 14" id="KW-1133">Transmembrane helix</keyword>
<dbReference type="PANTHER" id="PTHR34220:SF7">
    <property type="entry name" value="SENSOR HISTIDINE KINASE YPDA"/>
    <property type="match status" value="1"/>
</dbReference>
<dbReference type="Gene3D" id="3.30.450.40">
    <property type="match status" value="1"/>
</dbReference>
<dbReference type="Proteomes" id="UP001254848">
    <property type="component" value="Unassembled WGS sequence"/>
</dbReference>
<evidence type="ECO:0000313" key="17">
    <source>
        <dbReference type="Proteomes" id="UP001254848"/>
    </source>
</evidence>
<evidence type="ECO:0000256" key="7">
    <source>
        <dbReference type="ARBA" id="ARBA00022692"/>
    </source>
</evidence>
<reference evidence="16 17" key="1">
    <citation type="submission" date="2023-07" db="EMBL/GenBank/DDBJ databases">
        <title>The novel representative of Negativicutes class, Anaeroselena agilis gen. nov. sp. nov.</title>
        <authorList>
            <person name="Prokofeva M.I."/>
            <person name="Elcheninov A.G."/>
            <person name="Klyukina A."/>
            <person name="Kublanov I.V."/>
            <person name="Frolov E.N."/>
            <person name="Podosokorskaya O.A."/>
        </authorList>
    </citation>
    <scope>NUCLEOTIDE SEQUENCE [LARGE SCALE GENOMIC DNA]</scope>
    <source>
        <strain evidence="16 17">4137-cl</strain>
    </source>
</reference>
<organism evidence="16 17">
    <name type="scientific">Anaeroselena agilis</name>
    <dbReference type="NCBI Taxonomy" id="3063788"/>
    <lineage>
        <taxon>Bacteria</taxon>
        <taxon>Bacillati</taxon>
        <taxon>Bacillota</taxon>
        <taxon>Negativicutes</taxon>
        <taxon>Acetonemataceae</taxon>
        <taxon>Anaeroselena</taxon>
    </lineage>
</organism>
<dbReference type="InterPro" id="IPR050640">
    <property type="entry name" value="Bact_2-comp_sensor_kinase"/>
</dbReference>
<dbReference type="InterPro" id="IPR029016">
    <property type="entry name" value="GAF-like_dom_sf"/>
</dbReference>
<feature type="transmembrane region" description="Helical" evidence="14">
    <location>
        <begin position="5"/>
        <end position="23"/>
    </location>
</feature>
<dbReference type="EC" id="2.7.13.3" evidence="3"/>
<evidence type="ECO:0000256" key="5">
    <source>
        <dbReference type="ARBA" id="ARBA00022553"/>
    </source>
</evidence>
<keyword evidence="16" id="KW-0675">Receptor</keyword>
<keyword evidence="4" id="KW-1003">Cell membrane</keyword>
<evidence type="ECO:0000256" key="6">
    <source>
        <dbReference type="ARBA" id="ARBA00022679"/>
    </source>
</evidence>
<proteinExistence type="predicted"/>
<feature type="transmembrane region" description="Helical" evidence="14">
    <location>
        <begin position="43"/>
        <end position="61"/>
    </location>
</feature>
<dbReference type="Gene3D" id="3.30.565.10">
    <property type="entry name" value="Histidine kinase-like ATPase, C-terminal domain"/>
    <property type="match status" value="1"/>
</dbReference>
<evidence type="ECO:0000256" key="3">
    <source>
        <dbReference type="ARBA" id="ARBA00012438"/>
    </source>
</evidence>
<evidence type="ECO:0000256" key="13">
    <source>
        <dbReference type="ARBA" id="ARBA00023136"/>
    </source>
</evidence>
<dbReference type="InterPro" id="IPR003594">
    <property type="entry name" value="HATPase_dom"/>
</dbReference>
<dbReference type="SUPFAM" id="SSF55874">
    <property type="entry name" value="ATPase domain of HSP90 chaperone/DNA topoisomerase II/histidine kinase"/>
    <property type="match status" value="1"/>
</dbReference>
<evidence type="ECO:0000256" key="10">
    <source>
        <dbReference type="ARBA" id="ARBA00022840"/>
    </source>
</evidence>
<evidence type="ECO:0000256" key="11">
    <source>
        <dbReference type="ARBA" id="ARBA00022989"/>
    </source>
</evidence>
<feature type="transmembrane region" description="Helical" evidence="14">
    <location>
        <begin position="167"/>
        <end position="187"/>
    </location>
</feature>
<evidence type="ECO:0000256" key="9">
    <source>
        <dbReference type="ARBA" id="ARBA00022777"/>
    </source>
</evidence>
<dbReference type="PANTHER" id="PTHR34220">
    <property type="entry name" value="SENSOR HISTIDINE KINASE YPDA"/>
    <property type="match status" value="1"/>
</dbReference>
<keyword evidence="10" id="KW-0067">ATP-binding</keyword>
<evidence type="ECO:0000256" key="2">
    <source>
        <dbReference type="ARBA" id="ARBA00004651"/>
    </source>
</evidence>
<keyword evidence="8" id="KW-0547">Nucleotide-binding</keyword>
<dbReference type="SMART" id="SM00387">
    <property type="entry name" value="HATPase_c"/>
    <property type="match status" value="1"/>
</dbReference>
<keyword evidence="12" id="KW-0902">Two-component regulatory system</keyword>
<dbReference type="InterPro" id="IPR005467">
    <property type="entry name" value="His_kinase_dom"/>
</dbReference>
<dbReference type="RefSeq" id="WP_413782632.1">
    <property type="nucleotide sequence ID" value="NZ_JAUOZS010000002.1"/>
</dbReference>
<comment type="subcellular location">
    <subcellularLocation>
        <location evidence="2">Cell membrane</location>
        <topology evidence="2">Multi-pass membrane protein</topology>
    </subcellularLocation>
</comment>
<sequence>MGTGMLLDLLSDGALIAIAAYLIGRNKFISDCVHTPTRGRCFATLVAIFAPLSIMGTYNGIPVEGALANTRLVGALMGGIMGGPWVGLTVGAISGLHRYSLGGFTAEACGLSALIGGLLAGLVRQRLGIHRLNWKIGAAVALAGEIVQKGLVFVFGPLDSAWALERVIAIPTTLVSILGTVIFIIIIEDLQKTRETHSAQAAELSLEIASRTLPFLRQGLTPASAQKTAEIIYELTKMDAVSISDREKVLAFIGAGDDHHAAGQPISTASTRQVYEQQRLIVIETPEDRGCSVPNCPLRSGVAAPLFSHGEVVGTIKLSRAVSNTVNAMDIRLADGLANLLSVQIQLAEVDNQKKLREKAELKALQAQINPHFLFNTLNAIMSFCRTKPETARTLLTHLATIMQHSLTVRDDFVPLKDEIAGIYAYLEIAKMRFGPRLTVDIAIDDAARHVRVPVLSLQPLVENALEHGLFPKLSHCRLTVRAAVEGDDLLITITDNGVGIPAAKLTTLFTSAEGIGVKNVHRRLASIYGGGYGLTIDSGPGEGTRAAIRVPLERRHSA</sequence>
<evidence type="ECO:0000259" key="15">
    <source>
        <dbReference type="PROSITE" id="PS50109"/>
    </source>
</evidence>
<feature type="transmembrane region" description="Helical" evidence="14">
    <location>
        <begin position="134"/>
        <end position="155"/>
    </location>
</feature>
<name>A0ABU3P7B8_9FIRM</name>
<dbReference type="Pfam" id="PF06580">
    <property type="entry name" value="His_kinase"/>
    <property type="match status" value="1"/>
</dbReference>
<dbReference type="PRINTS" id="PR00344">
    <property type="entry name" value="BCTRLSENSOR"/>
</dbReference>
<feature type="transmembrane region" description="Helical" evidence="14">
    <location>
        <begin position="73"/>
        <end position="93"/>
    </location>
</feature>
<dbReference type="SUPFAM" id="SSF55781">
    <property type="entry name" value="GAF domain-like"/>
    <property type="match status" value="1"/>
</dbReference>
<dbReference type="InterPro" id="IPR036890">
    <property type="entry name" value="HATPase_C_sf"/>
</dbReference>
<dbReference type="Gene3D" id="1.10.1760.20">
    <property type="match status" value="1"/>
</dbReference>
<evidence type="ECO:0000313" key="16">
    <source>
        <dbReference type="EMBL" id="MDT8904071.1"/>
    </source>
</evidence>
<dbReference type="PROSITE" id="PS50109">
    <property type="entry name" value="HIS_KIN"/>
    <property type="match status" value="1"/>
</dbReference>
<keyword evidence="6" id="KW-0808">Transferase</keyword>
<keyword evidence="7 14" id="KW-0812">Transmembrane</keyword>
<dbReference type="InterPro" id="IPR011620">
    <property type="entry name" value="Sig_transdc_His_kinase_LytS_TM"/>
</dbReference>
<evidence type="ECO:0000256" key="8">
    <source>
        <dbReference type="ARBA" id="ARBA00022741"/>
    </source>
</evidence>